<dbReference type="Proteomes" id="UP000681967">
    <property type="component" value="Unassembled WGS sequence"/>
</dbReference>
<evidence type="ECO:0000256" key="1">
    <source>
        <dbReference type="SAM" id="MobiDB-lite"/>
    </source>
</evidence>
<evidence type="ECO:0000313" key="3">
    <source>
        <dbReference type="EMBL" id="CAF4662708.1"/>
    </source>
</evidence>
<sequence length="36" mass="4146">MSIRTLHIRIQRPSSSTSETTYKSCLQHHLFGSTQI</sequence>
<proteinExistence type="predicted"/>
<accession>A0A8S2ZX51</accession>
<dbReference type="AlphaFoldDB" id="A0A8S2ZX51"/>
<feature type="region of interest" description="Disordered" evidence="1">
    <location>
        <begin position="1"/>
        <end position="20"/>
    </location>
</feature>
<gene>
    <name evidence="2" type="ORF">BYL167_LOCUS40363</name>
    <name evidence="3" type="ORF">BYL167_LOCUS42656</name>
</gene>
<evidence type="ECO:0000313" key="4">
    <source>
        <dbReference type="Proteomes" id="UP000681967"/>
    </source>
</evidence>
<reference evidence="3" key="1">
    <citation type="submission" date="2021-02" db="EMBL/GenBank/DDBJ databases">
        <authorList>
            <person name="Nowell W R."/>
        </authorList>
    </citation>
    <scope>NUCLEOTIDE SEQUENCE</scope>
</reference>
<comment type="caution">
    <text evidence="3">The sequence shown here is derived from an EMBL/GenBank/DDBJ whole genome shotgun (WGS) entry which is preliminary data.</text>
</comment>
<organism evidence="3 4">
    <name type="scientific">Rotaria magnacalcarata</name>
    <dbReference type="NCBI Taxonomy" id="392030"/>
    <lineage>
        <taxon>Eukaryota</taxon>
        <taxon>Metazoa</taxon>
        <taxon>Spiralia</taxon>
        <taxon>Gnathifera</taxon>
        <taxon>Rotifera</taxon>
        <taxon>Eurotatoria</taxon>
        <taxon>Bdelloidea</taxon>
        <taxon>Philodinida</taxon>
        <taxon>Philodinidae</taxon>
        <taxon>Rotaria</taxon>
    </lineage>
</organism>
<name>A0A8S2ZX51_9BILA</name>
<dbReference type="EMBL" id="CAJOBH010099618">
    <property type="protein sequence ID" value="CAF4606597.1"/>
    <property type="molecule type" value="Genomic_DNA"/>
</dbReference>
<feature type="non-terminal residue" evidence="3">
    <location>
        <position position="36"/>
    </location>
</feature>
<protein>
    <submittedName>
        <fullName evidence="3">Uncharacterized protein</fullName>
    </submittedName>
</protein>
<feature type="compositionally biased region" description="Basic residues" evidence="1">
    <location>
        <begin position="1"/>
        <end position="10"/>
    </location>
</feature>
<evidence type="ECO:0000313" key="2">
    <source>
        <dbReference type="EMBL" id="CAF4606597.1"/>
    </source>
</evidence>
<dbReference type="EMBL" id="CAJOBH010111314">
    <property type="protein sequence ID" value="CAF4662708.1"/>
    <property type="molecule type" value="Genomic_DNA"/>
</dbReference>